<protein>
    <submittedName>
        <fullName evidence="2">Uncharacterized protein</fullName>
    </submittedName>
</protein>
<keyword evidence="3" id="KW-1185">Reference proteome</keyword>
<sequence length="100" mass="11005">MKLNEAFSDSMQDSKLEEENTMTDNTEVIESFAQERMLSDNIESPKHKINNGSCTVAQPDSIEEAQDMNLDISIPLPATTLFSGEVSNKLSSTYDTGLGQ</sequence>
<accession>A0AAN9EQT9</accession>
<comment type="caution">
    <text evidence="2">The sequence shown here is derived from an EMBL/GenBank/DDBJ whole genome shotgun (WGS) entry which is preliminary data.</text>
</comment>
<organism evidence="2 3">
    <name type="scientific">Crotalaria pallida</name>
    <name type="common">Smooth rattlebox</name>
    <name type="synonym">Crotalaria striata</name>
    <dbReference type="NCBI Taxonomy" id="3830"/>
    <lineage>
        <taxon>Eukaryota</taxon>
        <taxon>Viridiplantae</taxon>
        <taxon>Streptophyta</taxon>
        <taxon>Embryophyta</taxon>
        <taxon>Tracheophyta</taxon>
        <taxon>Spermatophyta</taxon>
        <taxon>Magnoliopsida</taxon>
        <taxon>eudicotyledons</taxon>
        <taxon>Gunneridae</taxon>
        <taxon>Pentapetalae</taxon>
        <taxon>rosids</taxon>
        <taxon>fabids</taxon>
        <taxon>Fabales</taxon>
        <taxon>Fabaceae</taxon>
        <taxon>Papilionoideae</taxon>
        <taxon>50 kb inversion clade</taxon>
        <taxon>genistoids sensu lato</taxon>
        <taxon>core genistoids</taxon>
        <taxon>Crotalarieae</taxon>
        <taxon>Crotalaria</taxon>
    </lineage>
</organism>
<feature type="region of interest" description="Disordered" evidence="1">
    <location>
        <begin position="1"/>
        <end position="25"/>
    </location>
</feature>
<name>A0AAN9EQT9_CROPI</name>
<reference evidence="2 3" key="1">
    <citation type="submission" date="2024-01" db="EMBL/GenBank/DDBJ databases">
        <title>The genomes of 5 underutilized Papilionoideae crops provide insights into root nodulation and disease resistanc.</title>
        <authorList>
            <person name="Yuan L."/>
        </authorList>
    </citation>
    <scope>NUCLEOTIDE SEQUENCE [LARGE SCALE GENOMIC DNA]</scope>
    <source>
        <strain evidence="2">ZHUSHIDOU_FW_LH</strain>
        <tissue evidence="2">Leaf</tissue>
    </source>
</reference>
<gene>
    <name evidence="2" type="ORF">RIF29_24987</name>
</gene>
<evidence type="ECO:0000256" key="1">
    <source>
        <dbReference type="SAM" id="MobiDB-lite"/>
    </source>
</evidence>
<dbReference type="AlphaFoldDB" id="A0AAN9EQT9"/>
<evidence type="ECO:0000313" key="2">
    <source>
        <dbReference type="EMBL" id="KAK7259380.1"/>
    </source>
</evidence>
<dbReference type="EMBL" id="JAYWIO010000005">
    <property type="protein sequence ID" value="KAK7259380.1"/>
    <property type="molecule type" value="Genomic_DNA"/>
</dbReference>
<proteinExistence type="predicted"/>
<dbReference type="Proteomes" id="UP001372338">
    <property type="component" value="Unassembled WGS sequence"/>
</dbReference>
<evidence type="ECO:0000313" key="3">
    <source>
        <dbReference type="Proteomes" id="UP001372338"/>
    </source>
</evidence>